<evidence type="ECO:0000256" key="3">
    <source>
        <dbReference type="ARBA" id="ARBA00022603"/>
    </source>
</evidence>
<evidence type="ECO:0000256" key="1">
    <source>
        <dbReference type="ARBA" id="ARBA00000142"/>
    </source>
</evidence>
<gene>
    <name evidence="7" type="primary">trmB</name>
    <name evidence="8" type="ORF">EDC57_0521</name>
</gene>
<dbReference type="Pfam" id="PF02390">
    <property type="entry name" value="Methyltransf_4"/>
    <property type="match status" value="1"/>
</dbReference>
<comment type="caution">
    <text evidence="8">The sequence shown here is derived from an EMBL/GenBank/DDBJ whole genome shotgun (WGS) entry which is preliminary data.</text>
</comment>
<dbReference type="Proteomes" id="UP000276634">
    <property type="component" value="Unassembled WGS sequence"/>
</dbReference>
<feature type="binding site" evidence="7">
    <location>
        <position position="64"/>
    </location>
    <ligand>
        <name>S-adenosyl-L-methionine</name>
        <dbReference type="ChEBI" id="CHEBI:59789"/>
    </ligand>
</feature>
<feature type="binding site" evidence="7">
    <location>
        <position position="175"/>
    </location>
    <ligand>
        <name>substrate</name>
    </ligand>
</feature>
<feature type="binding site" evidence="7">
    <location>
        <position position="89"/>
    </location>
    <ligand>
        <name>S-adenosyl-L-methionine</name>
        <dbReference type="ChEBI" id="CHEBI:59789"/>
    </ligand>
</feature>
<dbReference type="Gene3D" id="3.40.50.150">
    <property type="entry name" value="Vaccinia Virus protein VP39"/>
    <property type="match status" value="1"/>
</dbReference>
<evidence type="ECO:0000313" key="9">
    <source>
        <dbReference type="Proteomes" id="UP000276634"/>
    </source>
</evidence>
<comment type="similarity">
    <text evidence="7">Belongs to the class I-like SAM-binding methyltransferase superfamily. TrmB family.</text>
</comment>
<dbReference type="RefSeq" id="WP_123399955.1">
    <property type="nucleotide sequence ID" value="NZ_RJVI01000001.1"/>
</dbReference>
<evidence type="ECO:0000256" key="4">
    <source>
        <dbReference type="ARBA" id="ARBA00022679"/>
    </source>
</evidence>
<dbReference type="InterPro" id="IPR003358">
    <property type="entry name" value="tRNA_(Gua-N-7)_MeTrfase_Trmb"/>
</dbReference>
<comment type="pathway">
    <text evidence="7">tRNA modification; N(7)-methylguanine-tRNA biosynthesis.</text>
</comment>
<dbReference type="GO" id="GO:0043527">
    <property type="term" value="C:tRNA methyltransferase complex"/>
    <property type="evidence" value="ECO:0007669"/>
    <property type="project" value="TreeGrafter"/>
</dbReference>
<dbReference type="NCBIfam" id="TIGR00091">
    <property type="entry name" value="tRNA (guanosine(46)-N7)-methyltransferase TrmB"/>
    <property type="match status" value="1"/>
</dbReference>
<keyword evidence="9" id="KW-1185">Reference proteome</keyword>
<evidence type="ECO:0000313" key="8">
    <source>
        <dbReference type="EMBL" id="ROR34622.1"/>
    </source>
</evidence>
<accession>A0A3N1YAG6</accession>
<feature type="binding site" evidence="7">
    <location>
        <position position="143"/>
    </location>
    <ligand>
        <name>substrate</name>
    </ligand>
</feature>
<feature type="binding site" evidence="7">
    <location>
        <position position="139"/>
    </location>
    <ligand>
        <name>S-adenosyl-L-methionine</name>
        <dbReference type="ChEBI" id="CHEBI:59789"/>
    </ligand>
</feature>
<dbReference type="CDD" id="cd02440">
    <property type="entry name" value="AdoMet_MTases"/>
    <property type="match status" value="1"/>
</dbReference>
<keyword evidence="4 7" id="KW-0808">Transferase</keyword>
<dbReference type="SUPFAM" id="SSF53335">
    <property type="entry name" value="S-adenosyl-L-methionine-dependent methyltransferases"/>
    <property type="match status" value="1"/>
</dbReference>
<feature type="binding site" evidence="7">
    <location>
        <begin position="212"/>
        <end position="215"/>
    </location>
    <ligand>
        <name>substrate</name>
    </ligand>
</feature>
<keyword evidence="3 7" id="KW-0489">Methyltransferase</keyword>
<dbReference type="UniPathway" id="UPA00989"/>
<evidence type="ECO:0000256" key="6">
    <source>
        <dbReference type="ARBA" id="ARBA00022694"/>
    </source>
</evidence>
<dbReference type="InterPro" id="IPR029063">
    <property type="entry name" value="SAM-dependent_MTases_sf"/>
</dbReference>
<dbReference type="EMBL" id="RJVI01000001">
    <property type="protein sequence ID" value="ROR34622.1"/>
    <property type="molecule type" value="Genomic_DNA"/>
</dbReference>
<dbReference type="HAMAP" id="MF_01057">
    <property type="entry name" value="tRNA_methyltr_TrmB"/>
    <property type="match status" value="1"/>
</dbReference>
<evidence type="ECO:0000256" key="7">
    <source>
        <dbReference type="HAMAP-Rule" id="MF_01057"/>
    </source>
</evidence>
<keyword evidence="5 7" id="KW-0949">S-adenosyl-L-methionine</keyword>
<name>A0A3N1YAG6_9GAMM</name>
<dbReference type="AlphaFoldDB" id="A0A3N1YAG6"/>
<dbReference type="PANTHER" id="PTHR23417">
    <property type="entry name" value="3-DEOXY-D-MANNO-OCTULOSONIC-ACID TRANSFERASE/TRNA GUANINE-N 7 - -METHYLTRANSFERASE"/>
    <property type="match status" value="1"/>
</dbReference>
<dbReference type="InterPro" id="IPR055361">
    <property type="entry name" value="tRNA_methyltr_TrmB_bact"/>
</dbReference>
<comment type="catalytic activity">
    <reaction evidence="1 7">
        <text>guanosine(46) in tRNA + S-adenosyl-L-methionine = N(7)-methylguanosine(46) in tRNA + S-adenosyl-L-homocysteine</text>
        <dbReference type="Rhea" id="RHEA:42708"/>
        <dbReference type="Rhea" id="RHEA-COMP:10188"/>
        <dbReference type="Rhea" id="RHEA-COMP:10189"/>
        <dbReference type="ChEBI" id="CHEBI:57856"/>
        <dbReference type="ChEBI" id="CHEBI:59789"/>
        <dbReference type="ChEBI" id="CHEBI:74269"/>
        <dbReference type="ChEBI" id="CHEBI:74480"/>
        <dbReference type="EC" id="2.1.1.33"/>
    </reaction>
</comment>
<feature type="binding site" evidence="7">
    <location>
        <position position="116"/>
    </location>
    <ligand>
        <name>S-adenosyl-L-methionine</name>
        <dbReference type="ChEBI" id="CHEBI:59789"/>
    </ligand>
</feature>
<dbReference type="PANTHER" id="PTHR23417:SF14">
    <property type="entry name" value="PENTACOTRIPEPTIDE-REPEAT REGION OF PRORP DOMAIN-CONTAINING PROTEIN"/>
    <property type="match status" value="1"/>
</dbReference>
<comment type="caution">
    <text evidence="7">Lacks conserved residue(s) required for the propagation of feature annotation.</text>
</comment>
<organism evidence="8 9">
    <name type="scientific">Inmirania thermothiophila</name>
    <dbReference type="NCBI Taxonomy" id="1750597"/>
    <lineage>
        <taxon>Bacteria</taxon>
        <taxon>Pseudomonadati</taxon>
        <taxon>Pseudomonadota</taxon>
        <taxon>Gammaproteobacteria</taxon>
        <taxon>Chromatiales</taxon>
        <taxon>Ectothiorhodospiraceae</taxon>
        <taxon>Inmirania</taxon>
    </lineage>
</organism>
<keyword evidence="6 7" id="KW-0819">tRNA processing</keyword>
<protein>
    <recommendedName>
        <fullName evidence="7">tRNA (guanine-N(7)-)-methyltransferase</fullName>
        <ecNumber evidence="7">2.1.1.33</ecNumber>
    </recommendedName>
    <alternativeName>
        <fullName evidence="7">tRNA (guanine(46)-N(7))-methyltransferase</fullName>
    </alternativeName>
    <alternativeName>
        <fullName evidence="7">tRNA(m7G46)-methyltransferase</fullName>
    </alternativeName>
</protein>
<comment type="function">
    <text evidence="2 7">Catalyzes the formation of N(7)-methylguanine at position 46 (m7G46) in tRNA.</text>
</comment>
<evidence type="ECO:0000256" key="2">
    <source>
        <dbReference type="ARBA" id="ARBA00003015"/>
    </source>
</evidence>
<sequence>MTAPTQEGGPAQTRRIRSFVRREGRMTAAQRRALATLWPRYGLEPRGVLDLDAAFGRRARRTLEIGFGNGEALLTLARTALEEDFLGIEVHRPGVGHLLLGLEREGLGNVRVICDDAVEVLSRHLPAASLDRILIWFPDPWPKKRHHKRRLVQPPFVRELLRVLRPGGLLHLATDWPDYAEHMVAVLEAEPGLINLEGPGRFAPRPPWRPRTRFEARGERLGHPVLDLLYRRREGA</sequence>
<proteinExistence type="inferred from homology"/>
<evidence type="ECO:0000256" key="5">
    <source>
        <dbReference type="ARBA" id="ARBA00022691"/>
    </source>
</evidence>
<dbReference type="PROSITE" id="PS51625">
    <property type="entry name" value="SAM_MT_TRMB"/>
    <property type="match status" value="1"/>
</dbReference>
<reference evidence="8 9" key="1">
    <citation type="submission" date="2018-11" db="EMBL/GenBank/DDBJ databases">
        <title>Genomic Encyclopedia of Type Strains, Phase IV (KMG-IV): sequencing the most valuable type-strain genomes for metagenomic binning, comparative biology and taxonomic classification.</title>
        <authorList>
            <person name="Goeker M."/>
        </authorList>
    </citation>
    <scope>NUCLEOTIDE SEQUENCE [LARGE SCALE GENOMIC DNA]</scope>
    <source>
        <strain evidence="8 9">DSM 100275</strain>
    </source>
</reference>
<dbReference type="EC" id="2.1.1.33" evidence="7"/>
<dbReference type="OrthoDB" id="9802090at2"/>
<dbReference type="GO" id="GO:0008176">
    <property type="term" value="F:tRNA (guanine(46)-N7)-methyltransferase activity"/>
    <property type="evidence" value="ECO:0007669"/>
    <property type="project" value="UniProtKB-UniRule"/>
</dbReference>